<gene>
    <name evidence="5" type="ORF">FHU37_004299</name>
</gene>
<organism evidence="5 6">
    <name type="scientific">Allostreptomyces psammosilenae</name>
    <dbReference type="NCBI Taxonomy" id="1892865"/>
    <lineage>
        <taxon>Bacteria</taxon>
        <taxon>Bacillati</taxon>
        <taxon>Actinomycetota</taxon>
        <taxon>Actinomycetes</taxon>
        <taxon>Kitasatosporales</taxon>
        <taxon>Streptomycetaceae</taxon>
        <taxon>Allostreptomyces</taxon>
    </lineage>
</organism>
<dbReference type="Pfam" id="PF00106">
    <property type="entry name" value="adh_short"/>
    <property type="match status" value="1"/>
</dbReference>
<dbReference type="SUPFAM" id="SSF51735">
    <property type="entry name" value="NAD(P)-binding Rossmann-fold domains"/>
    <property type="match status" value="1"/>
</dbReference>
<evidence type="ECO:0000256" key="2">
    <source>
        <dbReference type="ARBA" id="ARBA00023002"/>
    </source>
</evidence>
<keyword evidence="2" id="KW-0560">Oxidoreductase</keyword>
<dbReference type="RefSeq" id="WP_312892710.1">
    <property type="nucleotide sequence ID" value="NZ_JACBZD010000001.1"/>
</dbReference>
<evidence type="ECO:0000256" key="3">
    <source>
        <dbReference type="RuleBase" id="RU000363"/>
    </source>
</evidence>
<evidence type="ECO:0000313" key="5">
    <source>
        <dbReference type="EMBL" id="NYI07356.1"/>
    </source>
</evidence>
<dbReference type="InterPro" id="IPR002347">
    <property type="entry name" value="SDR_fam"/>
</dbReference>
<dbReference type="InterPro" id="IPR020904">
    <property type="entry name" value="Sc_DH/Rdtase_CS"/>
</dbReference>
<accession>A0A852ZYE1</accession>
<dbReference type="PRINTS" id="PR00080">
    <property type="entry name" value="SDRFAMILY"/>
</dbReference>
<dbReference type="InterPro" id="IPR036291">
    <property type="entry name" value="NAD(P)-bd_dom_sf"/>
</dbReference>
<dbReference type="GO" id="GO:0016491">
    <property type="term" value="F:oxidoreductase activity"/>
    <property type="evidence" value="ECO:0007669"/>
    <property type="project" value="UniProtKB-KW"/>
</dbReference>
<evidence type="ECO:0000256" key="4">
    <source>
        <dbReference type="SAM" id="MobiDB-lite"/>
    </source>
</evidence>
<proteinExistence type="inferred from homology"/>
<dbReference type="PROSITE" id="PS00061">
    <property type="entry name" value="ADH_SHORT"/>
    <property type="match status" value="1"/>
</dbReference>
<keyword evidence="6" id="KW-1185">Reference proteome</keyword>
<reference evidence="5 6" key="1">
    <citation type="submission" date="2020-07" db="EMBL/GenBank/DDBJ databases">
        <title>Sequencing the genomes of 1000 actinobacteria strains.</title>
        <authorList>
            <person name="Klenk H.-P."/>
        </authorList>
    </citation>
    <scope>NUCLEOTIDE SEQUENCE [LARGE SCALE GENOMIC DNA]</scope>
    <source>
        <strain evidence="5 6">DSM 42178</strain>
    </source>
</reference>
<dbReference type="EMBL" id="JACBZD010000001">
    <property type="protein sequence ID" value="NYI07356.1"/>
    <property type="molecule type" value="Genomic_DNA"/>
</dbReference>
<dbReference type="PRINTS" id="PR00081">
    <property type="entry name" value="GDHRDH"/>
</dbReference>
<dbReference type="GO" id="GO:0016020">
    <property type="term" value="C:membrane"/>
    <property type="evidence" value="ECO:0007669"/>
    <property type="project" value="TreeGrafter"/>
</dbReference>
<comment type="caution">
    <text evidence="5">The sequence shown here is derived from an EMBL/GenBank/DDBJ whole genome shotgun (WGS) entry which is preliminary data.</text>
</comment>
<dbReference type="PANTHER" id="PTHR44196:SF1">
    <property type="entry name" value="DEHYDROGENASE_REDUCTASE SDR FAMILY MEMBER 7B"/>
    <property type="match status" value="1"/>
</dbReference>
<dbReference type="Gene3D" id="3.40.50.720">
    <property type="entry name" value="NAD(P)-binding Rossmann-like Domain"/>
    <property type="match status" value="1"/>
</dbReference>
<sequence length="357" mass="37385">MIRPAALTSLIPLLGVRDHTRSLGSSPHVPRGPAPVAVVSGGSRGLGLCMARELGGRGFRVVLGARQQGELDEAVDALRAVGVETATVACDLRRPGEAARLVEAAVDRYGRLDMVVANAGVIEVGPFEAMADEEFHDAMDTIFWGAYGLVRSALPHLRRSPAGRVLVISSIGGRISVPHLLPYSCAKFAVQALGEGLRAELAGSGVTVTTAVPGLMRTGSHVQVRLAGQARKEYGWFAALSGMPLLSMDAGRAAARIVRAAMRGRPEIVLTPAAKLGVRAHGIAPATTTLALGLVNRVLPAPEGGPRATVPAGPVDRAQHSRLLGVLKSLNDRAARSANQFSPQGRPWGNNRPRRTA</sequence>
<dbReference type="Proteomes" id="UP000567795">
    <property type="component" value="Unassembled WGS sequence"/>
</dbReference>
<dbReference type="PANTHER" id="PTHR44196">
    <property type="entry name" value="DEHYDROGENASE/REDUCTASE SDR FAMILY MEMBER 7B"/>
    <property type="match status" value="1"/>
</dbReference>
<comment type="similarity">
    <text evidence="1 3">Belongs to the short-chain dehydrogenases/reductases (SDR) family.</text>
</comment>
<evidence type="ECO:0000256" key="1">
    <source>
        <dbReference type="ARBA" id="ARBA00006484"/>
    </source>
</evidence>
<dbReference type="AlphaFoldDB" id="A0A852ZYE1"/>
<evidence type="ECO:0000313" key="6">
    <source>
        <dbReference type="Proteomes" id="UP000567795"/>
    </source>
</evidence>
<name>A0A852ZYE1_9ACTN</name>
<feature type="region of interest" description="Disordered" evidence="4">
    <location>
        <begin position="336"/>
        <end position="357"/>
    </location>
</feature>
<protein>
    <submittedName>
        <fullName evidence="5">Short-subunit dehydrogenase</fullName>
    </submittedName>
</protein>